<evidence type="ECO:0000259" key="10">
    <source>
        <dbReference type="Pfam" id="PF20628"/>
    </source>
</evidence>
<dbReference type="InterPro" id="IPR006314">
    <property type="entry name" value="Dyp_peroxidase"/>
</dbReference>
<proteinExistence type="predicted"/>
<dbReference type="InterPro" id="IPR048328">
    <property type="entry name" value="Dyp_perox_C"/>
</dbReference>
<dbReference type="Pfam" id="PF04261">
    <property type="entry name" value="Dyp_perox_N"/>
    <property type="match status" value="1"/>
</dbReference>
<keyword evidence="2" id="KW-0575">Peroxidase</keyword>
<dbReference type="Proteomes" id="UP000198736">
    <property type="component" value="Unassembled WGS sequence"/>
</dbReference>
<evidence type="ECO:0000256" key="6">
    <source>
        <dbReference type="ARBA" id="ARBA00023002"/>
    </source>
</evidence>
<dbReference type="GO" id="GO:0046872">
    <property type="term" value="F:metal ion binding"/>
    <property type="evidence" value="ECO:0007669"/>
    <property type="project" value="UniProtKB-KW"/>
</dbReference>
<sequence>MIDKALPVILRKPSPLLTGPFQSGITDPQWPVSPPEAEGIDQQRYAVERAGRINPQAFLTVVATDVSANSREALVEVFRRLNRFAQHEMRKPPSVSNLPVLQQVPTTYRVTVTIALGSKLFETAEGHDRYGLNGLRPRWLKPMPRVIGDSYDPINEMADLLVLVASDHPYVNTAIARSIAHGFVDKRLQVRRIEQGFSRPDKKEFLKFDDGIDNISNANGGELDRLVYVRTEDGEPDWCVNGSYLVWRKIRENLPIWETMSEKEQETAIGRSKSSGKPLSRKSTGPGGMTPLYPDPKDARDGSLASHIRKVQPRRSGLDLLGISDLDRRFLRRGYPFFHGLDETGKIQCGLLFLAFMRDLRKQFEWPVQMWQTNPDFPVPNTGPDTLYGKGILSNVTGGYYFCPPASPQGEDFVGSGLFVG</sequence>
<dbReference type="PROSITE" id="PS51404">
    <property type="entry name" value="DYP_PEROXIDASE"/>
    <property type="match status" value="1"/>
</dbReference>
<organism evidence="11 12">
    <name type="scientific">Candidatus Nitrospira nitrificans</name>
    <dbReference type="NCBI Taxonomy" id="1742973"/>
    <lineage>
        <taxon>Bacteria</taxon>
        <taxon>Pseudomonadati</taxon>
        <taxon>Nitrospirota</taxon>
        <taxon>Nitrospiria</taxon>
        <taxon>Nitrospirales</taxon>
        <taxon>Nitrospiraceae</taxon>
        <taxon>Nitrospira</taxon>
    </lineage>
</organism>
<dbReference type="Pfam" id="PF20628">
    <property type="entry name" value="Dyp_perox_C"/>
    <property type="match status" value="1"/>
</dbReference>
<feature type="compositionally biased region" description="Polar residues" evidence="8">
    <location>
        <begin position="272"/>
        <end position="283"/>
    </location>
</feature>
<evidence type="ECO:0000256" key="3">
    <source>
        <dbReference type="ARBA" id="ARBA00022617"/>
    </source>
</evidence>
<feature type="region of interest" description="Disordered" evidence="8">
    <location>
        <begin position="265"/>
        <end position="305"/>
    </location>
</feature>
<dbReference type="STRING" id="1742973.COMA2_40056"/>
<evidence type="ECO:0000259" key="9">
    <source>
        <dbReference type="Pfam" id="PF04261"/>
    </source>
</evidence>
<evidence type="ECO:0000256" key="8">
    <source>
        <dbReference type="SAM" id="MobiDB-lite"/>
    </source>
</evidence>
<dbReference type="RefSeq" id="WP_090899619.1">
    <property type="nucleotide sequence ID" value="NZ_CZPZ01000031.1"/>
</dbReference>
<feature type="domain" description="Dyp-type peroxidase C-terminal" evidence="10">
    <location>
        <begin position="202"/>
        <end position="406"/>
    </location>
</feature>
<dbReference type="InterPro" id="IPR048327">
    <property type="entry name" value="Dyp_perox_N"/>
</dbReference>
<evidence type="ECO:0000256" key="4">
    <source>
        <dbReference type="ARBA" id="ARBA00022723"/>
    </source>
</evidence>
<dbReference type="GO" id="GO:0004601">
    <property type="term" value="F:peroxidase activity"/>
    <property type="evidence" value="ECO:0007669"/>
    <property type="project" value="UniProtKB-KW"/>
</dbReference>
<dbReference type="SUPFAM" id="SSF54909">
    <property type="entry name" value="Dimeric alpha+beta barrel"/>
    <property type="match status" value="1"/>
</dbReference>
<dbReference type="NCBIfam" id="TIGR01413">
    <property type="entry name" value="Dyp_perox_fam"/>
    <property type="match status" value="1"/>
</dbReference>
<reference evidence="12" key="1">
    <citation type="submission" date="2015-10" db="EMBL/GenBank/DDBJ databases">
        <authorList>
            <person name="Luecker S."/>
            <person name="Luecker S."/>
        </authorList>
    </citation>
    <scope>NUCLEOTIDE SEQUENCE [LARGE SCALE GENOMIC DNA]</scope>
</reference>
<keyword evidence="5" id="KW-0732">Signal</keyword>
<dbReference type="GO" id="GO:0005829">
    <property type="term" value="C:cytosol"/>
    <property type="evidence" value="ECO:0007669"/>
    <property type="project" value="TreeGrafter"/>
</dbReference>
<keyword evidence="3" id="KW-0349">Heme</keyword>
<keyword evidence="4" id="KW-0479">Metal-binding</keyword>
<dbReference type="GO" id="GO:0020037">
    <property type="term" value="F:heme binding"/>
    <property type="evidence" value="ECO:0007669"/>
    <property type="project" value="InterPro"/>
</dbReference>
<dbReference type="OrthoDB" id="9781066at2"/>
<evidence type="ECO:0000256" key="7">
    <source>
        <dbReference type="ARBA" id="ARBA00023004"/>
    </source>
</evidence>
<dbReference type="PANTHER" id="PTHR30521">
    <property type="entry name" value="DEFERROCHELATASE/PEROXIDASE"/>
    <property type="match status" value="1"/>
</dbReference>
<evidence type="ECO:0000313" key="12">
    <source>
        <dbReference type="Proteomes" id="UP000198736"/>
    </source>
</evidence>
<keyword evidence="7" id="KW-0408">Iron</keyword>
<keyword evidence="12" id="KW-1185">Reference proteome</keyword>
<evidence type="ECO:0000256" key="5">
    <source>
        <dbReference type="ARBA" id="ARBA00022729"/>
    </source>
</evidence>
<dbReference type="InterPro" id="IPR011008">
    <property type="entry name" value="Dimeric_a/b-barrel"/>
</dbReference>
<evidence type="ECO:0000313" key="11">
    <source>
        <dbReference type="EMBL" id="CUS37847.1"/>
    </source>
</evidence>
<dbReference type="EMBL" id="CZPZ01000031">
    <property type="protein sequence ID" value="CUS37847.1"/>
    <property type="molecule type" value="Genomic_DNA"/>
</dbReference>
<dbReference type="PANTHER" id="PTHR30521:SF4">
    <property type="entry name" value="DEFERROCHELATASE"/>
    <property type="match status" value="1"/>
</dbReference>
<keyword evidence="6" id="KW-0560">Oxidoreductase</keyword>
<comment type="cofactor">
    <cofactor evidence="1">
        <name>heme b</name>
        <dbReference type="ChEBI" id="CHEBI:60344"/>
    </cofactor>
</comment>
<feature type="domain" description="Dyp-type peroxidase N-terminal" evidence="9">
    <location>
        <begin position="56"/>
        <end position="197"/>
    </location>
</feature>
<dbReference type="AlphaFoldDB" id="A0A0S4LJU5"/>
<accession>A0A0S4LJU5</accession>
<protein>
    <submittedName>
        <fullName evidence="11">Putative Tat-translocated enzyme</fullName>
    </submittedName>
</protein>
<evidence type="ECO:0000256" key="1">
    <source>
        <dbReference type="ARBA" id="ARBA00001970"/>
    </source>
</evidence>
<evidence type="ECO:0000256" key="2">
    <source>
        <dbReference type="ARBA" id="ARBA00022559"/>
    </source>
</evidence>
<gene>
    <name evidence="11" type="ORF">COMA2_40056</name>
</gene>
<name>A0A0S4LJU5_9BACT</name>